<dbReference type="Gene3D" id="3.30.710.10">
    <property type="entry name" value="Potassium Channel Kv1.1, Chain A"/>
    <property type="match status" value="1"/>
</dbReference>
<evidence type="ECO:0000256" key="9">
    <source>
        <dbReference type="ARBA" id="ARBA00023163"/>
    </source>
</evidence>
<dbReference type="GO" id="GO:0000978">
    <property type="term" value="F:RNA polymerase II cis-regulatory region sequence-specific DNA binding"/>
    <property type="evidence" value="ECO:0007669"/>
    <property type="project" value="TreeGrafter"/>
</dbReference>
<dbReference type="SMART" id="SM00225">
    <property type="entry name" value="BTB"/>
    <property type="match status" value="1"/>
</dbReference>
<feature type="region of interest" description="Disordered" evidence="11">
    <location>
        <begin position="373"/>
        <end position="397"/>
    </location>
</feature>
<feature type="compositionally biased region" description="Polar residues" evidence="11">
    <location>
        <begin position="291"/>
        <end position="302"/>
    </location>
</feature>
<accession>A0AAD7RCD7</accession>
<dbReference type="Pfam" id="PF00651">
    <property type="entry name" value="BTB"/>
    <property type="match status" value="1"/>
</dbReference>
<dbReference type="SMART" id="SM00338">
    <property type="entry name" value="BRLZ"/>
    <property type="match status" value="1"/>
</dbReference>
<keyword evidence="6" id="KW-0805">Transcription regulation</keyword>
<dbReference type="InterPro" id="IPR008917">
    <property type="entry name" value="TF_DNA-bd_sf"/>
</dbReference>
<evidence type="ECO:0000259" key="12">
    <source>
        <dbReference type="PROSITE" id="PS50097"/>
    </source>
</evidence>
<dbReference type="InterPro" id="IPR043321">
    <property type="entry name" value="bZIP_BACH"/>
</dbReference>
<dbReference type="SUPFAM" id="SSF47454">
    <property type="entry name" value="A DNA-binding domain in eukaryotic transcription factors"/>
    <property type="match status" value="1"/>
</dbReference>
<comment type="subcellular location">
    <subcellularLocation>
        <location evidence="1">Nucleus</location>
    </subcellularLocation>
</comment>
<dbReference type="GO" id="GO:0000981">
    <property type="term" value="F:DNA-binding transcription factor activity, RNA polymerase II-specific"/>
    <property type="evidence" value="ECO:0007669"/>
    <property type="project" value="TreeGrafter"/>
</dbReference>
<evidence type="ECO:0000256" key="7">
    <source>
        <dbReference type="ARBA" id="ARBA00023125"/>
    </source>
</evidence>
<dbReference type="FunFam" id="1.10.880.10:FF:000002">
    <property type="entry name" value="transcription regulator protein BACH2 isoform X1"/>
    <property type="match status" value="1"/>
</dbReference>
<comment type="caution">
    <text evidence="14">The sequence shown here is derived from an EMBL/GenBank/DDBJ whole genome shotgun (WGS) entry which is preliminary data.</text>
</comment>
<evidence type="ECO:0000256" key="11">
    <source>
        <dbReference type="SAM" id="MobiDB-lite"/>
    </source>
</evidence>
<dbReference type="PANTHER" id="PTHR46105:SF8">
    <property type="entry name" value="TRANSCRIPTION REGULATOR PROTEIN BACH2"/>
    <property type="match status" value="1"/>
</dbReference>
<keyword evidence="15" id="KW-1185">Reference proteome</keyword>
<evidence type="ECO:0000256" key="5">
    <source>
        <dbReference type="ARBA" id="ARBA00022843"/>
    </source>
</evidence>
<dbReference type="SUPFAM" id="SSF57959">
    <property type="entry name" value="Leucine zipper domain"/>
    <property type="match status" value="1"/>
</dbReference>
<dbReference type="Proteomes" id="UP001221898">
    <property type="component" value="Unassembled WGS sequence"/>
</dbReference>
<protein>
    <submittedName>
        <fullName evidence="14">Uncharacterized protein</fullName>
    </submittedName>
</protein>
<evidence type="ECO:0000256" key="4">
    <source>
        <dbReference type="ARBA" id="ARBA00022553"/>
    </source>
</evidence>
<evidence type="ECO:0000256" key="8">
    <source>
        <dbReference type="ARBA" id="ARBA00023159"/>
    </source>
</evidence>
<evidence type="ECO:0000256" key="6">
    <source>
        <dbReference type="ARBA" id="ARBA00023015"/>
    </source>
</evidence>
<dbReference type="PRINTS" id="PR01217">
    <property type="entry name" value="PRICHEXTENSN"/>
</dbReference>
<feature type="compositionally biased region" description="Basic residues" evidence="11">
    <location>
        <begin position="614"/>
        <end position="628"/>
    </location>
</feature>
<reference evidence="14" key="1">
    <citation type="journal article" date="2023" name="Science">
        <title>Genome structures resolve the early diversification of teleost fishes.</title>
        <authorList>
            <person name="Parey E."/>
            <person name="Louis A."/>
            <person name="Montfort J."/>
            <person name="Bouchez O."/>
            <person name="Roques C."/>
            <person name="Iampietro C."/>
            <person name="Lluch J."/>
            <person name="Castinel A."/>
            <person name="Donnadieu C."/>
            <person name="Desvignes T."/>
            <person name="Floi Bucao C."/>
            <person name="Jouanno E."/>
            <person name="Wen M."/>
            <person name="Mejri S."/>
            <person name="Dirks R."/>
            <person name="Jansen H."/>
            <person name="Henkel C."/>
            <person name="Chen W.J."/>
            <person name="Zahm M."/>
            <person name="Cabau C."/>
            <person name="Klopp C."/>
            <person name="Thompson A.W."/>
            <person name="Robinson-Rechavi M."/>
            <person name="Braasch I."/>
            <person name="Lecointre G."/>
            <person name="Bobe J."/>
            <person name="Postlethwait J.H."/>
            <person name="Berthelot C."/>
            <person name="Roest Crollius H."/>
            <person name="Guiguen Y."/>
        </authorList>
    </citation>
    <scope>NUCLEOTIDE SEQUENCE</scope>
    <source>
        <strain evidence="14">NC1722</strain>
    </source>
</reference>
<dbReference type="PROSITE" id="PS00036">
    <property type="entry name" value="BZIP_BASIC"/>
    <property type="match status" value="1"/>
</dbReference>
<keyword evidence="10" id="KW-0539">Nucleus</keyword>
<dbReference type="PROSITE" id="PS50217">
    <property type="entry name" value="BZIP"/>
    <property type="match status" value="1"/>
</dbReference>
<dbReference type="GO" id="GO:0005634">
    <property type="term" value="C:nucleus"/>
    <property type="evidence" value="ECO:0007669"/>
    <property type="project" value="UniProtKB-SubCell"/>
</dbReference>
<keyword evidence="7" id="KW-0238">DNA-binding</keyword>
<dbReference type="FunFam" id="3.30.710.10:FF:000033">
    <property type="entry name" value="transcription regulator protein BACH2 isoform X1"/>
    <property type="match status" value="1"/>
</dbReference>
<keyword evidence="3" id="KW-0678">Repressor</keyword>
<evidence type="ECO:0000313" key="14">
    <source>
        <dbReference type="EMBL" id="KAJ8377328.1"/>
    </source>
</evidence>
<keyword evidence="9" id="KW-0804">Transcription</keyword>
<feature type="compositionally biased region" description="Low complexity" evidence="11">
    <location>
        <begin position="373"/>
        <end position="382"/>
    </location>
</feature>
<dbReference type="InterPro" id="IPR000210">
    <property type="entry name" value="BTB/POZ_dom"/>
</dbReference>
<dbReference type="PANTHER" id="PTHR46105">
    <property type="entry name" value="AGAP004733-PA"/>
    <property type="match status" value="1"/>
</dbReference>
<dbReference type="InterPro" id="IPR046347">
    <property type="entry name" value="bZIP_sf"/>
</dbReference>
<evidence type="ECO:0000256" key="1">
    <source>
        <dbReference type="ARBA" id="ARBA00004123"/>
    </source>
</evidence>
<feature type="region of interest" description="Disordered" evidence="11">
    <location>
        <begin position="129"/>
        <end position="179"/>
    </location>
</feature>
<evidence type="ECO:0000259" key="13">
    <source>
        <dbReference type="PROSITE" id="PS50217"/>
    </source>
</evidence>
<evidence type="ECO:0000256" key="10">
    <source>
        <dbReference type="ARBA" id="ARBA00023242"/>
    </source>
</evidence>
<sequence>MMMYVYESTVHCANILLRLNEQRERDVLCDLTVRVGGEEFRGHRAVLAACSEYFLQALVGQPERQLAISLPEEVTARGFGPLLQFAYTAKLLLCRDNIQEVMRCAHILRMHNLEDSCFRFLETQLLSHKGAPRPASTGVKAEASDRDEPCPSGEELDMETDSGPPRPSPGARPPPCLRSFCRRGLPATRPLFTAATQGDRQHDHGPFCSNASELELPGRPWSRKEEEQEEEEQEEQEEEEQEEEELEEEQEEEEEEELDRRSVIFAPGGGEQLVMPALPPRSEKDTPKSPWASQSLPCSQNYAPVEAPPIKLCPRSRTSSSCSSYSYAEDGSGGSPCSLPHLHFSSPPCSNALSAHQGAHASIKCERSYGTNSSDESGSFSEGDSESCPLRDPGPEVRLPFPVDQITNLPRNDFQMMIKMHKLTSDQLEFIHDVRRRSKNRVAAQRCRKRKLDCIQNLQFEIRKLVCDKEKLLAERNQLKSCMGELWENFSCLSQELSPEQVQSLQHYGPAQRPPTQLPAPPILPSAPPTLPSAPPTLPPAPPSAPPIMPPAPPILPSAPPPAPPTLPPAPPSTSPPTPTPPRQKNPQSPAPPNGGRATGPTACWRRGQIKPPPTRRRSHRSNRAASR</sequence>
<keyword evidence="8" id="KW-0010">Activator</keyword>
<dbReference type="SUPFAM" id="SSF54695">
    <property type="entry name" value="POZ domain"/>
    <property type="match status" value="1"/>
</dbReference>
<dbReference type="InterPro" id="IPR011333">
    <property type="entry name" value="SKP1/BTB/POZ_sf"/>
</dbReference>
<keyword evidence="4" id="KW-0597">Phosphoprotein</keyword>
<feature type="region of interest" description="Disordered" evidence="11">
    <location>
        <begin position="195"/>
        <end position="304"/>
    </location>
</feature>
<evidence type="ECO:0000313" key="15">
    <source>
        <dbReference type="Proteomes" id="UP001221898"/>
    </source>
</evidence>
<dbReference type="Gene3D" id="1.10.880.10">
    <property type="entry name" value="Transcription factor, Skn-1-like, DNA-binding domain"/>
    <property type="match status" value="1"/>
</dbReference>
<feature type="compositionally biased region" description="Acidic residues" evidence="11">
    <location>
        <begin position="227"/>
        <end position="257"/>
    </location>
</feature>
<feature type="domain" description="BZIP" evidence="13">
    <location>
        <begin position="435"/>
        <end position="480"/>
    </location>
</feature>
<dbReference type="PROSITE" id="PS50097">
    <property type="entry name" value="BTB"/>
    <property type="match status" value="1"/>
</dbReference>
<name>A0AAD7RCD7_9TELE</name>
<dbReference type="AlphaFoldDB" id="A0AAD7RCD7"/>
<feature type="compositionally biased region" description="Pro residues" evidence="11">
    <location>
        <begin position="512"/>
        <end position="593"/>
    </location>
</feature>
<dbReference type="CDD" id="cd14719">
    <property type="entry name" value="bZIP_BACH"/>
    <property type="match status" value="1"/>
</dbReference>
<feature type="domain" description="BTB" evidence="12">
    <location>
        <begin position="29"/>
        <end position="95"/>
    </location>
</feature>
<dbReference type="InterPro" id="IPR004827">
    <property type="entry name" value="bZIP"/>
</dbReference>
<dbReference type="EMBL" id="JAINUG010000357">
    <property type="protein sequence ID" value="KAJ8377328.1"/>
    <property type="molecule type" value="Genomic_DNA"/>
</dbReference>
<proteinExistence type="inferred from homology"/>
<dbReference type="InterPro" id="IPR050457">
    <property type="entry name" value="ZnFinger_BTB_dom_contain"/>
</dbReference>
<gene>
    <name evidence="14" type="ORF">AAFF_G00261130</name>
</gene>
<comment type="similarity">
    <text evidence="2">Belongs to the bZIP family. CNC subfamily.</text>
</comment>
<feature type="region of interest" description="Disordered" evidence="11">
    <location>
        <begin position="503"/>
        <end position="628"/>
    </location>
</feature>
<feature type="compositionally biased region" description="Pro residues" evidence="11">
    <location>
        <begin position="164"/>
        <end position="176"/>
    </location>
</feature>
<dbReference type="Pfam" id="PF03131">
    <property type="entry name" value="bZIP_Maf"/>
    <property type="match status" value="1"/>
</dbReference>
<dbReference type="InterPro" id="IPR004826">
    <property type="entry name" value="bZIP_Maf"/>
</dbReference>
<keyword evidence="5" id="KW-0832">Ubl conjugation</keyword>
<evidence type="ECO:0000256" key="3">
    <source>
        <dbReference type="ARBA" id="ARBA00022491"/>
    </source>
</evidence>
<organism evidence="14 15">
    <name type="scientific">Aldrovandia affinis</name>
    <dbReference type="NCBI Taxonomy" id="143900"/>
    <lineage>
        <taxon>Eukaryota</taxon>
        <taxon>Metazoa</taxon>
        <taxon>Chordata</taxon>
        <taxon>Craniata</taxon>
        <taxon>Vertebrata</taxon>
        <taxon>Euteleostomi</taxon>
        <taxon>Actinopterygii</taxon>
        <taxon>Neopterygii</taxon>
        <taxon>Teleostei</taxon>
        <taxon>Notacanthiformes</taxon>
        <taxon>Halosauridae</taxon>
        <taxon>Aldrovandia</taxon>
    </lineage>
</organism>
<evidence type="ECO:0000256" key="2">
    <source>
        <dbReference type="ARBA" id="ARBA00008157"/>
    </source>
</evidence>